<dbReference type="Gene3D" id="1.20.1600.10">
    <property type="entry name" value="Outer membrane efflux proteins (OEP)"/>
    <property type="match status" value="1"/>
</dbReference>
<evidence type="ECO:0008006" key="2">
    <source>
        <dbReference type="Google" id="ProtNLM"/>
    </source>
</evidence>
<sequence>MSFMPKITHFGWTSRLFLKHLPLLFKRRMYNYMANKVIILLLFLGFCRPAFTQDKTFPPQDTVVSNELLGLQLPPIEVLYEGARKSSMVEFFGHRMEGQELALKTERRKWLSYFSVYGSYQYGVMGINTYSNIGADLPIIYEYSAGSQLWYNVGASVRIPLDQLFDRRNKIRTQQLKIDETVKEQEMWYDEQKTEIIKLYYEAEKMLNTLKFLVDNYQHSATQYDIMQREYVLGNINMQGLATSKSMHVQAYIQLEEVKSLLKIVISQLEILSNTNILKG</sequence>
<reference evidence="1" key="1">
    <citation type="submission" date="2019-08" db="EMBL/GenBank/DDBJ databases">
        <authorList>
            <person name="Kucharzyk K."/>
            <person name="Murdoch R.W."/>
            <person name="Higgins S."/>
            <person name="Loffler F."/>
        </authorList>
    </citation>
    <scope>NUCLEOTIDE SEQUENCE</scope>
</reference>
<gene>
    <name evidence="1" type="ORF">SDC9_86539</name>
</gene>
<comment type="caution">
    <text evidence="1">The sequence shown here is derived from an EMBL/GenBank/DDBJ whole genome shotgun (WGS) entry which is preliminary data.</text>
</comment>
<name>A0A644ZMG9_9ZZZZ</name>
<dbReference type="EMBL" id="VSSQ01008807">
    <property type="protein sequence ID" value="MPM39903.1"/>
    <property type="molecule type" value="Genomic_DNA"/>
</dbReference>
<organism evidence="1">
    <name type="scientific">bioreactor metagenome</name>
    <dbReference type="NCBI Taxonomy" id="1076179"/>
    <lineage>
        <taxon>unclassified sequences</taxon>
        <taxon>metagenomes</taxon>
        <taxon>ecological metagenomes</taxon>
    </lineage>
</organism>
<dbReference type="SUPFAM" id="SSF56954">
    <property type="entry name" value="Outer membrane efflux proteins (OEP)"/>
    <property type="match status" value="1"/>
</dbReference>
<proteinExistence type="predicted"/>
<dbReference type="AlphaFoldDB" id="A0A644ZMG9"/>
<protein>
    <recommendedName>
        <fullName evidence="2">Outer membrane efflux protein</fullName>
    </recommendedName>
</protein>
<accession>A0A644ZMG9</accession>
<dbReference type="GO" id="GO:0015562">
    <property type="term" value="F:efflux transmembrane transporter activity"/>
    <property type="evidence" value="ECO:0007669"/>
    <property type="project" value="InterPro"/>
</dbReference>
<evidence type="ECO:0000313" key="1">
    <source>
        <dbReference type="EMBL" id="MPM39903.1"/>
    </source>
</evidence>